<reference evidence="2 4" key="2">
    <citation type="submission" date="2013-03" db="EMBL/GenBank/DDBJ databases">
        <title>The Genome Sequence of Enterococcus gilvus ATCC BAA-350 (PacBio/Illumina hybrid assembly).</title>
        <authorList>
            <consortium name="The Broad Institute Genomics Platform"/>
            <consortium name="The Broad Institute Genome Sequencing Center for Infectious Disease"/>
            <person name="Earl A."/>
            <person name="Russ C."/>
            <person name="Gilmore M."/>
            <person name="Surin D."/>
            <person name="Walker B."/>
            <person name="Young S."/>
            <person name="Zeng Q."/>
            <person name="Gargeya S."/>
            <person name="Fitzgerald M."/>
            <person name="Haas B."/>
            <person name="Abouelleil A."/>
            <person name="Allen A.W."/>
            <person name="Alvarado L."/>
            <person name="Arachchi H.M."/>
            <person name="Berlin A.M."/>
            <person name="Chapman S.B."/>
            <person name="Gainer-Dewar J."/>
            <person name="Goldberg J."/>
            <person name="Griggs A."/>
            <person name="Gujja S."/>
            <person name="Hansen M."/>
            <person name="Howarth C."/>
            <person name="Imamovic A."/>
            <person name="Ireland A."/>
            <person name="Larimer J."/>
            <person name="McCowan C."/>
            <person name="Murphy C."/>
            <person name="Pearson M."/>
            <person name="Poon T.W."/>
            <person name="Priest M."/>
            <person name="Roberts A."/>
            <person name="Saif S."/>
            <person name="Shea T."/>
            <person name="Sisk P."/>
            <person name="Sykes S."/>
            <person name="Wortman J."/>
            <person name="Nusbaum C."/>
            <person name="Birren B."/>
        </authorList>
    </citation>
    <scope>NUCLEOTIDE SEQUENCE [LARGE SCALE GENOMIC DNA]</scope>
    <source>
        <strain evidence="2 4">ATCC BAA-350</strain>
    </source>
</reference>
<dbReference type="PATRIC" id="fig|1158614.3.peg.608"/>
<organism evidence="1 3">
    <name type="scientific">Enterococcus gilvus ATCC BAA-350</name>
    <dbReference type="NCBI Taxonomy" id="1158614"/>
    <lineage>
        <taxon>Bacteria</taxon>
        <taxon>Bacillati</taxon>
        <taxon>Bacillota</taxon>
        <taxon>Bacilli</taxon>
        <taxon>Lactobacillales</taxon>
        <taxon>Enterococcaceae</taxon>
        <taxon>Enterococcus</taxon>
    </lineage>
</organism>
<proteinExistence type="predicted"/>
<evidence type="ECO:0000313" key="1">
    <source>
        <dbReference type="EMBL" id="EOI58516.1"/>
    </source>
</evidence>
<reference evidence="1 3" key="1">
    <citation type="submission" date="2013-02" db="EMBL/GenBank/DDBJ databases">
        <title>The Genome Sequence of Enterococcus gilvus ATCC BAA-350.</title>
        <authorList>
            <consortium name="The Broad Institute Genome Sequencing Platform"/>
            <consortium name="The Broad Institute Genome Sequencing Center for Infectious Disease"/>
            <person name="Earl A.M."/>
            <person name="Gilmore M.S."/>
            <person name="Lebreton F."/>
            <person name="Walker B."/>
            <person name="Young S.K."/>
            <person name="Zeng Q."/>
            <person name="Gargeya S."/>
            <person name="Fitzgerald M."/>
            <person name="Haas B."/>
            <person name="Abouelleil A."/>
            <person name="Alvarado L."/>
            <person name="Arachchi H.M."/>
            <person name="Berlin A.M."/>
            <person name="Chapman S.B."/>
            <person name="Dewar J."/>
            <person name="Goldberg J."/>
            <person name="Griggs A."/>
            <person name="Gujja S."/>
            <person name="Hansen M."/>
            <person name="Howarth C."/>
            <person name="Imamovic A."/>
            <person name="Larimer J."/>
            <person name="McCowan C."/>
            <person name="Murphy C."/>
            <person name="Neiman D."/>
            <person name="Pearson M."/>
            <person name="Priest M."/>
            <person name="Roberts A."/>
            <person name="Saif S."/>
            <person name="Shea T."/>
            <person name="Sisk P."/>
            <person name="Sykes S."/>
            <person name="Wortman J."/>
            <person name="Nusbaum C."/>
            <person name="Birren B."/>
        </authorList>
    </citation>
    <scope>NUCLEOTIDE SEQUENCE [LARGE SCALE GENOMIC DNA]</scope>
    <source>
        <strain evidence="1 3">ATCC BAA-350</strain>
    </source>
</reference>
<evidence type="ECO:0000313" key="4">
    <source>
        <dbReference type="Proteomes" id="UP000014160"/>
    </source>
</evidence>
<evidence type="ECO:0000313" key="3">
    <source>
        <dbReference type="Proteomes" id="UP000013750"/>
    </source>
</evidence>
<dbReference type="HOGENOM" id="CLU_1459192_0_0_9"/>
<sequence>MDQHTTNYKTLNQLSYIRFGHKIGHGWYAILITAEKELSNLGYSIRNVRRMDGALIISTQRGSKELPSEVQHILYKAELASEMTCEWCGNYSVSQTVVDNETYTICEECQEKCESLAGIEKRLLLYKIRELEQDICILRNELKMQKVRSVHYKVGRDQYRTRTEKLSKQLGEIGKKPSVFKNDTK</sequence>
<dbReference type="Proteomes" id="UP000014160">
    <property type="component" value="Unassembled WGS sequence"/>
</dbReference>
<accession>R2VLM1</accession>
<comment type="caution">
    <text evidence="1">The sequence shown here is derived from an EMBL/GenBank/DDBJ whole genome shotgun (WGS) entry which is preliminary data.</text>
</comment>
<dbReference type="eggNOG" id="ENOG5030EPP">
    <property type="taxonomic scope" value="Bacteria"/>
</dbReference>
<dbReference type="OrthoDB" id="9963924at2"/>
<dbReference type="EMBL" id="ASWH01000002">
    <property type="protein sequence ID" value="EOW79632.1"/>
    <property type="molecule type" value="Genomic_DNA"/>
</dbReference>
<dbReference type="Proteomes" id="UP000013750">
    <property type="component" value="Unassembled WGS sequence"/>
</dbReference>
<dbReference type="EMBL" id="AJDQ01000003">
    <property type="protein sequence ID" value="EOI58516.1"/>
    <property type="molecule type" value="Genomic_DNA"/>
</dbReference>
<dbReference type="RefSeq" id="WP_010779038.1">
    <property type="nucleotide sequence ID" value="NZ_ASWH01000002.1"/>
</dbReference>
<keyword evidence="4" id="KW-1185">Reference proteome</keyword>
<gene>
    <name evidence="2" type="ORF">I592_03772</name>
    <name evidence="1" type="ORF">UKC_00589</name>
</gene>
<evidence type="ECO:0000313" key="2">
    <source>
        <dbReference type="EMBL" id="EOW79632.1"/>
    </source>
</evidence>
<protein>
    <submittedName>
        <fullName evidence="1">Uncharacterized protein</fullName>
    </submittedName>
</protein>
<name>R2VLM1_9ENTE</name>
<dbReference type="AlphaFoldDB" id="R2VLM1"/>